<dbReference type="AlphaFoldDB" id="A0AA44QAQ9"/>
<dbReference type="EMBL" id="NVBO01000092">
    <property type="protein sequence ID" value="PFS01178.1"/>
    <property type="molecule type" value="Genomic_DNA"/>
</dbReference>
<organism evidence="1 2">
    <name type="scientific">Bacillus cereus</name>
    <dbReference type="NCBI Taxonomy" id="1396"/>
    <lineage>
        <taxon>Bacteria</taxon>
        <taxon>Bacillati</taxon>
        <taxon>Bacillota</taxon>
        <taxon>Bacilli</taxon>
        <taxon>Bacillales</taxon>
        <taxon>Bacillaceae</taxon>
        <taxon>Bacillus</taxon>
        <taxon>Bacillus cereus group</taxon>
    </lineage>
</organism>
<dbReference type="Proteomes" id="UP000226357">
    <property type="component" value="Unassembled WGS sequence"/>
</dbReference>
<protein>
    <submittedName>
        <fullName evidence="1">Uncharacterized protein</fullName>
    </submittedName>
</protein>
<name>A0AA44QAQ9_BACCE</name>
<reference evidence="1 2" key="1">
    <citation type="submission" date="2017-09" db="EMBL/GenBank/DDBJ databases">
        <title>Large-scale bioinformatics analysis of Bacillus genomes uncovers conserved roles of natural products in bacterial physiology.</title>
        <authorList>
            <consortium name="Agbiome Team Llc"/>
            <person name="Bleich R.M."/>
            <person name="Grubbs K.J."/>
            <person name="Santa Maria K.C."/>
            <person name="Allen S.E."/>
            <person name="Farag S."/>
            <person name="Shank E.A."/>
            <person name="Bowers A."/>
        </authorList>
    </citation>
    <scope>NUCLEOTIDE SEQUENCE [LARGE SCALE GENOMIC DNA]</scope>
    <source>
        <strain evidence="1 2">AFS067272</strain>
    </source>
</reference>
<dbReference type="RefSeq" id="WP_098523423.1">
    <property type="nucleotide sequence ID" value="NZ_NTUG01000020.1"/>
</dbReference>
<evidence type="ECO:0000313" key="1">
    <source>
        <dbReference type="EMBL" id="PFS01178.1"/>
    </source>
</evidence>
<sequence>MTPTTIEKLQETQLNSNAVSVKDLVDLLSVNSCIPIIKWIKEGKIQTTERLNGTTAILEEPIVLIESVKNFIEQEDVSFVSARKRRMELETTAWLNIEEDEIERYKNYKF</sequence>
<gene>
    <name evidence="1" type="ORF">COK38_12250</name>
</gene>
<proteinExistence type="predicted"/>
<comment type="caution">
    <text evidence="1">The sequence shown here is derived from an EMBL/GenBank/DDBJ whole genome shotgun (WGS) entry which is preliminary data.</text>
</comment>
<accession>A0AA44QAQ9</accession>
<evidence type="ECO:0000313" key="2">
    <source>
        <dbReference type="Proteomes" id="UP000226357"/>
    </source>
</evidence>